<evidence type="ECO:0000256" key="4">
    <source>
        <dbReference type="ARBA" id="ARBA00022884"/>
    </source>
</evidence>
<proteinExistence type="inferred from homology"/>
<dbReference type="InterPro" id="IPR029063">
    <property type="entry name" value="SAM-dependent_MTases_sf"/>
</dbReference>
<feature type="region of interest" description="Disordered" evidence="7">
    <location>
        <begin position="218"/>
        <end position="243"/>
    </location>
</feature>
<evidence type="ECO:0000256" key="6">
    <source>
        <dbReference type="RuleBase" id="RU362106"/>
    </source>
</evidence>
<feature type="domain" description="Ribosomal RNA adenine methylase transferase N-terminal" evidence="8">
    <location>
        <begin position="107"/>
        <end position="211"/>
    </location>
</feature>
<reference evidence="9 10" key="1">
    <citation type="journal article" date="2022" name="Nat. Plants">
        <title>Genomes of leafy and leafless Platanthera orchids illuminate the evolution of mycoheterotrophy.</title>
        <authorList>
            <person name="Li M.H."/>
            <person name="Liu K.W."/>
            <person name="Li Z."/>
            <person name="Lu H.C."/>
            <person name="Ye Q.L."/>
            <person name="Zhang D."/>
            <person name="Wang J.Y."/>
            <person name="Li Y.F."/>
            <person name="Zhong Z.M."/>
            <person name="Liu X."/>
            <person name="Yu X."/>
            <person name="Liu D.K."/>
            <person name="Tu X.D."/>
            <person name="Liu B."/>
            <person name="Hao Y."/>
            <person name="Liao X.Y."/>
            <person name="Jiang Y.T."/>
            <person name="Sun W.H."/>
            <person name="Chen J."/>
            <person name="Chen Y.Q."/>
            <person name="Ai Y."/>
            <person name="Zhai J.W."/>
            <person name="Wu S.S."/>
            <person name="Zhou Z."/>
            <person name="Hsiao Y.Y."/>
            <person name="Wu W.L."/>
            <person name="Chen Y.Y."/>
            <person name="Lin Y.F."/>
            <person name="Hsu J.L."/>
            <person name="Li C.Y."/>
            <person name="Wang Z.W."/>
            <person name="Zhao X."/>
            <person name="Zhong W.Y."/>
            <person name="Ma X.K."/>
            <person name="Ma L."/>
            <person name="Huang J."/>
            <person name="Chen G.Z."/>
            <person name="Huang M.Z."/>
            <person name="Huang L."/>
            <person name="Peng D.H."/>
            <person name="Luo Y.B."/>
            <person name="Zou S.Q."/>
            <person name="Chen S.P."/>
            <person name="Lan S."/>
            <person name="Tsai W.C."/>
            <person name="Van de Peer Y."/>
            <person name="Liu Z.J."/>
        </authorList>
    </citation>
    <scope>NUCLEOTIDE SEQUENCE [LARGE SCALE GENOMIC DNA]</scope>
    <source>
        <strain evidence="9">Lor287</strain>
    </source>
</reference>
<evidence type="ECO:0000313" key="9">
    <source>
        <dbReference type="EMBL" id="KAK8916694.1"/>
    </source>
</evidence>
<keyword evidence="6" id="KW-0698">rRNA processing</keyword>
<dbReference type="PROSITE" id="PS01131">
    <property type="entry name" value="RRNA_A_DIMETH"/>
    <property type="match status" value="1"/>
</dbReference>
<dbReference type="GO" id="GO:0000179">
    <property type="term" value="F:rRNA (adenine-N6,N6-)-dimethyltransferase activity"/>
    <property type="evidence" value="ECO:0007669"/>
    <property type="project" value="UniProtKB-UniRule"/>
</dbReference>
<comment type="caution">
    <text evidence="9">The sequence shown here is derived from an EMBL/GenBank/DDBJ whole genome shotgun (WGS) entry which is preliminary data.</text>
</comment>
<evidence type="ECO:0000256" key="3">
    <source>
        <dbReference type="ARBA" id="ARBA00022691"/>
    </source>
</evidence>
<keyword evidence="4 5" id="KW-0694">RNA-binding</keyword>
<comment type="similarity">
    <text evidence="5 6">Belongs to the class I-like SAM-binding methyltransferase superfamily. rRNA adenine N(6)-methyltransferase family.</text>
</comment>
<dbReference type="Pfam" id="PF00398">
    <property type="entry name" value="RrnaAD"/>
    <property type="match status" value="1"/>
</dbReference>
<feature type="binding site" evidence="5">
    <location>
        <position position="148"/>
    </location>
    <ligand>
        <name>S-adenosyl-L-methionine</name>
        <dbReference type="ChEBI" id="CHEBI:59789"/>
    </ligand>
</feature>
<dbReference type="InterPro" id="IPR001737">
    <property type="entry name" value="KsgA/Erm"/>
</dbReference>
<keyword evidence="10" id="KW-1185">Reference proteome</keyword>
<keyword evidence="2 5" id="KW-0808">Transferase</keyword>
<dbReference type="Gene3D" id="3.40.50.150">
    <property type="entry name" value="Vaccinia Virus protein VP39"/>
    <property type="match status" value="1"/>
</dbReference>
<evidence type="ECO:0000256" key="7">
    <source>
        <dbReference type="SAM" id="MobiDB-lite"/>
    </source>
</evidence>
<feature type="binding site" evidence="5">
    <location>
        <position position="100"/>
    </location>
    <ligand>
        <name>S-adenosyl-L-methionine</name>
        <dbReference type="ChEBI" id="CHEBI:59789"/>
    </ligand>
</feature>
<keyword evidence="3 5" id="KW-0949">S-adenosyl-L-methionine</keyword>
<evidence type="ECO:0000256" key="1">
    <source>
        <dbReference type="ARBA" id="ARBA00022603"/>
    </source>
</evidence>
<dbReference type="InterPro" id="IPR020596">
    <property type="entry name" value="rRNA_Ade_Mease_Trfase_CS"/>
</dbReference>
<protein>
    <recommendedName>
        <fullName evidence="6">rRNA adenine N(6)-methyltransferase</fullName>
        <ecNumber evidence="6">2.1.1.-</ecNumber>
    </recommendedName>
</protein>
<evidence type="ECO:0000259" key="8">
    <source>
        <dbReference type="SMART" id="SM00650"/>
    </source>
</evidence>
<dbReference type="SUPFAM" id="SSF53335">
    <property type="entry name" value="S-adenosyl-L-methionine-dependent methyltransferases"/>
    <property type="match status" value="1"/>
</dbReference>
<dbReference type="SMART" id="SM00650">
    <property type="entry name" value="rADc"/>
    <property type="match status" value="1"/>
</dbReference>
<dbReference type="GO" id="GO:0005730">
    <property type="term" value="C:nucleolus"/>
    <property type="evidence" value="ECO:0007669"/>
    <property type="project" value="TreeGrafter"/>
</dbReference>
<dbReference type="PANTHER" id="PTHR11727:SF7">
    <property type="entry name" value="DIMETHYLADENOSINE TRANSFERASE-RELATED"/>
    <property type="match status" value="1"/>
</dbReference>
<evidence type="ECO:0000256" key="2">
    <source>
        <dbReference type="ARBA" id="ARBA00022679"/>
    </source>
</evidence>
<comment type="caution">
    <text evidence="5">Lacks conserved residue(s) required for the propagation of feature annotation.</text>
</comment>
<organism evidence="9 10">
    <name type="scientific">Platanthera zijinensis</name>
    <dbReference type="NCBI Taxonomy" id="2320716"/>
    <lineage>
        <taxon>Eukaryota</taxon>
        <taxon>Viridiplantae</taxon>
        <taxon>Streptophyta</taxon>
        <taxon>Embryophyta</taxon>
        <taxon>Tracheophyta</taxon>
        <taxon>Spermatophyta</taxon>
        <taxon>Magnoliopsida</taxon>
        <taxon>Liliopsida</taxon>
        <taxon>Asparagales</taxon>
        <taxon>Orchidaceae</taxon>
        <taxon>Orchidoideae</taxon>
        <taxon>Orchideae</taxon>
        <taxon>Orchidinae</taxon>
        <taxon>Platanthera</taxon>
    </lineage>
</organism>
<dbReference type="GO" id="GO:0003723">
    <property type="term" value="F:RNA binding"/>
    <property type="evidence" value="ECO:0007669"/>
    <property type="project" value="UniProtKB-UniRule"/>
</dbReference>
<keyword evidence="1 5" id="KW-0489">Methyltransferase</keyword>
<accession>A0AAP0FUT7</accession>
<gene>
    <name evidence="9" type="ORF">KSP39_PZI023028</name>
</gene>
<evidence type="ECO:0000313" key="10">
    <source>
        <dbReference type="Proteomes" id="UP001418222"/>
    </source>
</evidence>
<dbReference type="PROSITE" id="PS51689">
    <property type="entry name" value="SAM_RNA_A_N6_MT"/>
    <property type="match status" value="1"/>
</dbReference>
<feature type="binding site" evidence="5">
    <location>
        <position position="102"/>
    </location>
    <ligand>
        <name>S-adenosyl-L-methionine</name>
        <dbReference type="ChEBI" id="CHEBI:59789"/>
    </ligand>
</feature>
<dbReference type="PANTHER" id="PTHR11727">
    <property type="entry name" value="DIMETHYLADENOSINE TRANSFERASE"/>
    <property type="match status" value="1"/>
</dbReference>
<dbReference type="InterPro" id="IPR020598">
    <property type="entry name" value="rRNA_Ade_methylase_Trfase_N"/>
</dbReference>
<dbReference type="Proteomes" id="UP001418222">
    <property type="component" value="Unassembled WGS sequence"/>
</dbReference>
<name>A0AAP0FUT7_9ASPA</name>
<evidence type="ECO:0000256" key="5">
    <source>
        <dbReference type="PROSITE-ProRule" id="PRU01026"/>
    </source>
</evidence>
<feature type="compositionally biased region" description="Polar residues" evidence="7">
    <location>
        <begin position="42"/>
        <end position="53"/>
    </location>
</feature>
<dbReference type="EMBL" id="JBBWWQ010000020">
    <property type="protein sequence ID" value="KAK8916694.1"/>
    <property type="molecule type" value="Genomic_DNA"/>
</dbReference>
<feature type="binding site" evidence="5">
    <location>
        <position position="127"/>
    </location>
    <ligand>
        <name>S-adenosyl-L-methionine</name>
        <dbReference type="ChEBI" id="CHEBI:59789"/>
    </ligand>
</feature>
<sequence length="288" mass="32276">MKHQQVGDCPAFRLLTALPHRALPVFLVKSLPRRKLSPPRNHGSSLHGSQSPVSLPAPTDLESPLEDLKASAMAGGKIRKTHQRQHLQGGIPFEKSKGQHILKNPMLVDTIVQKAGIKPTDVVLEIGPGTGNLTKKLLEVSKSVVAIELDPRMILELNRRFQGTPYSNRLKWSEKALLGCFMTRLKEKINDEVQTFQPRSIAQVIRMVRLQEEKLGRRKATTTYRGSSKEAEQGAFKGTSSSSTRRDAAVKRLSWQEMQDQRIKGLCYICDEQFVPGHKCKVVLVYLL</sequence>
<dbReference type="EC" id="2.1.1.-" evidence="6"/>
<feature type="region of interest" description="Disordered" evidence="7">
    <location>
        <begin position="34"/>
        <end position="62"/>
    </location>
</feature>
<dbReference type="CDD" id="cd02440">
    <property type="entry name" value="AdoMet_MTases"/>
    <property type="match status" value="1"/>
</dbReference>
<dbReference type="AlphaFoldDB" id="A0AAP0FUT7"/>